<dbReference type="SUPFAM" id="SSF53067">
    <property type="entry name" value="Actin-like ATPase domain"/>
    <property type="match status" value="1"/>
</dbReference>
<evidence type="ECO:0000313" key="3">
    <source>
        <dbReference type="Proteomes" id="UP000558688"/>
    </source>
</evidence>
<dbReference type="AlphaFoldDB" id="A0A8H4YIK2"/>
<feature type="domain" description="Ppx/GppA phosphatase N-terminal" evidence="1">
    <location>
        <begin position="62"/>
        <end position="181"/>
    </location>
</feature>
<dbReference type="InterPro" id="IPR043129">
    <property type="entry name" value="ATPase_NBD"/>
</dbReference>
<dbReference type="FunFam" id="3.30.420.40:FF:000191">
    <property type="entry name" value="Retrograde regulation protein 2"/>
    <property type="match status" value="1"/>
</dbReference>
<dbReference type="Gene3D" id="3.30.420.40">
    <property type="match status" value="1"/>
</dbReference>
<evidence type="ECO:0000313" key="2">
    <source>
        <dbReference type="EMBL" id="KAF5228571.1"/>
    </source>
</evidence>
<dbReference type="Proteomes" id="UP000558688">
    <property type="component" value="Unassembled WGS sequence"/>
</dbReference>
<dbReference type="PANTHER" id="PTHR30005">
    <property type="entry name" value="EXOPOLYPHOSPHATASE"/>
    <property type="match status" value="1"/>
</dbReference>
<dbReference type="InterPro" id="IPR050273">
    <property type="entry name" value="GppA/Ppx_hydrolase"/>
</dbReference>
<reference evidence="2" key="1">
    <citation type="submission" date="2020-02" db="EMBL/GenBank/DDBJ databases">
        <title>Identification and distribution of gene clusters putatively required for synthesis of sphingolipid metabolism inhibitors in phylogenetically diverse species of the filamentous fungus Fusarium.</title>
        <authorList>
            <person name="Kim H.-S."/>
            <person name="Busman M."/>
            <person name="Brown D.W."/>
            <person name="Divon H."/>
            <person name="Uhlig S."/>
            <person name="Proctor R.H."/>
        </authorList>
    </citation>
    <scope>NUCLEOTIDE SEQUENCE [LARGE SCALE GENOMIC DNA]</scope>
    <source>
        <strain evidence="2">NRRL 39464</strain>
    </source>
</reference>
<gene>
    <name evidence="2" type="ORF">FOXYS1_15986</name>
</gene>
<evidence type="ECO:0000259" key="1">
    <source>
        <dbReference type="Pfam" id="PF02541"/>
    </source>
</evidence>
<dbReference type="Gene3D" id="3.30.420.150">
    <property type="entry name" value="Exopolyphosphatase. Domain 2"/>
    <property type="match status" value="1"/>
</dbReference>
<protein>
    <recommendedName>
        <fullName evidence="1">Ppx/GppA phosphatase N-terminal domain-containing protein</fullName>
    </recommendedName>
</protein>
<sequence length="181" mass="19498">MDFSISDYEIVVDSHSPAPPIRPRDELQTVNSSYLRGIVDMGSNGIRFSVTDLSPPFSRILPTIHVYRVSISLYDAQFDPETGHQVPIPPDTIDDVIAALNRFKIVCTDLGVPEANIHVVATEATRAALNSAEFIKKIKAATGLVVDMLPKEDEGRIGSLGVASGFSDIRGLMMDLGGGST</sequence>
<dbReference type="Pfam" id="PF02541">
    <property type="entry name" value="Ppx-GppA"/>
    <property type="match status" value="1"/>
</dbReference>
<proteinExistence type="predicted"/>
<accession>A0A8H4YIK2</accession>
<name>A0A8H4YIK2_FUSOX</name>
<dbReference type="InterPro" id="IPR003695">
    <property type="entry name" value="Ppx_GppA_N"/>
</dbReference>
<feature type="non-terminal residue" evidence="2">
    <location>
        <position position="1"/>
    </location>
</feature>
<organism evidence="2 3">
    <name type="scientific">Fusarium oxysporum</name>
    <name type="common">Fusarium vascular wilt</name>
    <dbReference type="NCBI Taxonomy" id="5507"/>
    <lineage>
        <taxon>Eukaryota</taxon>
        <taxon>Fungi</taxon>
        <taxon>Dikarya</taxon>
        <taxon>Ascomycota</taxon>
        <taxon>Pezizomycotina</taxon>
        <taxon>Sordariomycetes</taxon>
        <taxon>Hypocreomycetidae</taxon>
        <taxon>Hypocreales</taxon>
        <taxon>Nectriaceae</taxon>
        <taxon>Fusarium</taxon>
        <taxon>Fusarium oxysporum species complex</taxon>
    </lineage>
</organism>
<comment type="caution">
    <text evidence="2">The sequence shown here is derived from an EMBL/GenBank/DDBJ whole genome shotgun (WGS) entry which is preliminary data.</text>
</comment>
<dbReference type="EMBL" id="JAAFOW010004783">
    <property type="protein sequence ID" value="KAF5228571.1"/>
    <property type="molecule type" value="Genomic_DNA"/>
</dbReference>
<dbReference type="PANTHER" id="PTHR30005:SF0">
    <property type="entry name" value="RETROGRADE REGULATION PROTEIN 2"/>
    <property type="match status" value="1"/>
</dbReference>
<dbReference type="GO" id="GO:0006357">
    <property type="term" value="P:regulation of transcription by RNA polymerase II"/>
    <property type="evidence" value="ECO:0007669"/>
    <property type="project" value="TreeGrafter"/>
</dbReference>